<dbReference type="Gene3D" id="3.90.550.10">
    <property type="entry name" value="Spore Coat Polysaccharide Biosynthesis Protein SpsA, Chain A"/>
    <property type="match status" value="1"/>
</dbReference>
<evidence type="ECO:0000313" key="1">
    <source>
        <dbReference type="EMBL" id="CAE0458929.1"/>
    </source>
</evidence>
<gene>
    <name evidence="1" type="ORF">CDEB00056_LOCUS3770</name>
</gene>
<dbReference type="InterPro" id="IPR029044">
    <property type="entry name" value="Nucleotide-diphossugar_trans"/>
</dbReference>
<dbReference type="AlphaFoldDB" id="A0A7S3V5S5"/>
<dbReference type="SUPFAM" id="SSF53448">
    <property type="entry name" value="Nucleotide-diphospho-sugar transferases"/>
    <property type="match status" value="1"/>
</dbReference>
<name>A0A7S3V5S5_9STRA</name>
<organism evidence="1">
    <name type="scientific">Chaetoceros debilis</name>
    <dbReference type="NCBI Taxonomy" id="122233"/>
    <lineage>
        <taxon>Eukaryota</taxon>
        <taxon>Sar</taxon>
        <taxon>Stramenopiles</taxon>
        <taxon>Ochrophyta</taxon>
        <taxon>Bacillariophyta</taxon>
        <taxon>Coscinodiscophyceae</taxon>
        <taxon>Chaetocerotophycidae</taxon>
        <taxon>Chaetocerotales</taxon>
        <taxon>Chaetocerotaceae</taxon>
        <taxon>Chaetoceros</taxon>
    </lineage>
</organism>
<proteinExistence type="predicted"/>
<sequence length="772" mass="84961">MTKIKMNPKKSSPFDRGDKNAMMWSKKGRVILSLCAISFVSIAFVEELSNVSQRRLACVRTLTEDYSGNPDDIRHLSKFGEVVDRVLNLVSDDSPCTTVFPDGVDEVVEDTSKAEGAFPGMDEPDFDVTTEDYFSDVDIADLNEVFILAPQDNDNNVIINIDIAERNLITSFEPQVYDPIEAETNASTNDSNTVAYIVPLVGCSNTYEPPVDGTSEPEVSSDLYEASAVLKCSVCETTEAAQTARRLGETRKLTDLGDLPSAAEMEYSMHALIHPMATECPIFEGSNVNYDRVKLLKSLNYRVEILGHPITAAKLFEANQIHIKDNIENDVGIRDTIKLHAWSMTSHRVVILMDYDTMIDQPIDAEIDMLLASDSIGMYLHSKPDETTGAAGVDTGFMIIKPSADEFENIVDSYLNTPYDPVSGWDGQGYNNFKGGLGLSGFLAYYFANHSGYVPIDRCTYAHTADEDCLGTLPFQNRKATTMLKDVCGNPRNCPYSHPLWADDKKDACAQLHRQYFTYRNIFEEKYFSKENKQERIGLFKQNSFLGYCTGPGQSNLLSMTGVVVPKAGWQTICPTDACPDDSYMRPDCTCTDPFHPCSACPDGTTCQTYPTLMCIDCNCAFCDNYSSQCCEDNASVETSAGGNVCQAVAGRDPKCDMSNNFFPAFNGSSDICSSEIQLSRSTVPNGCGCKPTSHSPCNYSQDWGDSSAKCFICTADDLAQGDCSECKSCMSGCANSSCLDTSVTTEQFMTCMDGITDSECRAQCHFHCMKN</sequence>
<protein>
    <submittedName>
        <fullName evidence="1">Uncharacterized protein</fullName>
    </submittedName>
</protein>
<dbReference type="EMBL" id="HBIO01005343">
    <property type="protein sequence ID" value="CAE0458929.1"/>
    <property type="molecule type" value="Transcribed_RNA"/>
</dbReference>
<accession>A0A7S3V5S5</accession>
<reference evidence="1" key="1">
    <citation type="submission" date="2021-01" db="EMBL/GenBank/DDBJ databases">
        <authorList>
            <person name="Corre E."/>
            <person name="Pelletier E."/>
            <person name="Niang G."/>
            <person name="Scheremetjew M."/>
            <person name="Finn R."/>
            <person name="Kale V."/>
            <person name="Holt S."/>
            <person name="Cochrane G."/>
            <person name="Meng A."/>
            <person name="Brown T."/>
            <person name="Cohen L."/>
        </authorList>
    </citation>
    <scope>NUCLEOTIDE SEQUENCE</scope>
    <source>
        <strain evidence="1">MM31A-1</strain>
    </source>
</reference>